<dbReference type="GO" id="GO:0005739">
    <property type="term" value="C:mitochondrion"/>
    <property type="evidence" value="ECO:0007669"/>
    <property type="project" value="TreeGrafter"/>
</dbReference>
<dbReference type="InterPro" id="IPR021150">
    <property type="entry name" value="Ubiq_cyt_c_chap"/>
</dbReference>
<evidence type="ECO:0000256" key="1">
    <source>
        <dbReference type="ARBA" id="ARBA00006407"/>
    </source>
</evidence>
<dbReference type="InterPro" id="IPR007129">
    <property type="entry name" value="Ubiqinol_cyt_c_chaperone_CPB3"/>
</dbReference>
<name>A0A6J0BFG0_NEOLC</name>
<dbReference type="PANTHER" id="PTHR12184:SF1">
    <property type="entry name" value="UBIQUINOL-CYTOCHROME-C REDUCTASE COMPLEX ASSEMBLY FACTOR 1"/>
    <property type="match status" value="1"/>
</dbReference>
<evidence type="ECO:0000313" key="5">
    <source>
        <dbReference type="RefSeq" id="XP_046593221.1"/>
    </source>
</evidence>
<comment type="similarity">
    <text evidence="1">Belongs to the CBP3 family.</text>
</comment>
<sequence length="255" mass="29464">MNTLSRGTLLTRVTSSLLAPRSNLRQITPTVCLLEFDHQTASISTANKQSQSVSQASDIQSVDAKDGFVRRIFKKYNLFNLAESKVKYCSYLLYESIADNINYAQFFKEFNMKDTYYSWFLITELHVWMLMTRAMAENEHGRIARNSVVEAMWGDANCRAKELWSENPSGVRMHLHELSEQFNCAIIGYDEGVNGDDKVLAGAIWRRIFQLECNDPVLLEKLLVYIRKQITHLDNTPRKDLFDKPKLKWLPLVDP</sequence>
<feature type="domain" description="Ubiquinol-cytochrome c chaperone" evidence="2">
    <location>
        <begin position="109"/>
        <end position="244"/>
    </location>
</feature>
<dbReference type="PANTHER" id="PTHR12184">
    <property type="entry name" value="UBIQUINOL-CYTOCHROME C REDUCTASE COMPLEX ASSEMBLY FACTOR 1 FAMILY MEMBER"/>
    <property type="match status" value="1"/>
</dbReference>
<evidence type="ECO:0000313" key="4">
    <source>
        <dbReference type="RefSeq" id="XP_015512902.1"/>
    </source>
</evidence>
<accession>A0A6J0BFG0</accession>
<dbReference type="InParanoid" id="A0A6J0BFG0"/>
<dbReference type="Pfam" id="PF03981">
    <property type="entry name" value="Ubiq_cyt_C_chap"/>
    <property type="match status" value="1"/>
</dbReference>
<dbReference type="KEGG" id="nlo:107219250"/>
<dbReference type="CTD" id="55245"/>
<keyword evidence="3" id="KW-1185">Reference proteome</keyword>
<dbReference type="AlphaFoldDB" id="A0A6J0BFG0"/>
<dbReference type="GeneID" id="107219250"/>
<evidence type="ECO:0000313" key="3">
    <source>
        <dbReference type="Proteomes" id="UP000829291"/>
    </source>
</evidence>
<evidence type="ECO:0000259" key="2">
    <source>
        <dbReference type="Pfam" id="PF03981"/>
    </source>
</evidence>
<protein>
    <submittedName>
        <fullName evidence="4 5">Ubiquinol-cytochrome-c reductase complex assembly factor 1</fullName>
    </submittedName>
</protein>
<reference evidence="4" key="1">
    <citation type="submission" date="2025-04" db="UniProtKB">
        <authorList>
            <consortium name="RefSeq"/>
        </authorList>
    </citation>
    <scope>IDENTIFICATION</scope>
    <source>
        <tissue evidence="5">Thorax and Abdomen</tissue>
        <tissue evidence="4">Whole body</tissue>
    </source>
</reference>
<dbReference type="RefSeq" id="XP_015512902.1">
    <property type="nucleotide sequence ID" value="XM_015657416.1"/>
</dbReference>
<dbReference type="OrthoDB" id="4007at2759"/>
<dbReference type="GO" id="GO:0034551">
    <property type="term" value="P:mitochondrial respiratory chain complex III assembly"/>
    <property type="evidence" value="ECO:0007669"/>
    <property type="project" value="TreeGrafter"/>
</dbReference>
<dbReference type="RefSeq" id="XP_046593221.1">
    <property type="nucleotide sequence ID" value="XM_046737265.1"/>
</dbReference>
<dbReference type="Proteomes" id="UP000829291">
    <property type="component" value="Chromosome 4"/>
</dbReference>
<proteinExistence type="inferred from homology"/>
<organism evidence="3 4">
    <name type="scientific">Neodiprion lecontei</name>
    <name type="common">Redheaded pine sawfly</name>
    <dbReference type="NCBI Taxonomy" id="441921"/>
    <lineage>
        <taxon>Eukaryota</taxon>
        <taxon>Metazoa</taxon>
        <taxon>Ecdysozoa</taxon>
        <taxon>Arthropoda</taxon>
        <taxon>Hexapoda</taxon>
        <taxon>Insecta</taxon>
        <taxon>Pterygota</taxon>
        <taxon>Neoptera</taxon>
        <taxon>Endopterygota</taxon>
        <taxon>Hymenoptera</taxon>
        <taxon>Tenthredinoidea</taxon>
        <taxon>Diprionidae</taxon>
        <taxon>Diprioninae</taxon>
        <taxon>Neodiprion</taxon>
    </lineage>
</organism>
<dbReference type="FunCoup" id="A0A6J0BFG0">
    <property type="interactions" value="737"/>
</dbReference>
<gene>
    <name evidence="4 5" type="primary">LOC107219250</name>
</gene>